<dbReference type="EMBL" id="DYYG01000058">
    <property type="protein sequence ID" value="HJE25664.1"/>
    <property type="molecule type" value="Genomic_DNA"/>
</dbReference>
<proteinExistence type="predicted"/>
<reference evidence="1" key="1">
    <citation type="journal article" date="2021" name="PeerJ">
        <title>Extensive microbial diversity within the chicken gut microbiome revealed by metagenomics and culture.</title>
        <authorList>
            <person name="Gilroy R."/>
            <person name="Ravi A."/>
            <person name="Getino M."/>
            <person name="Pursley I."/>
            <person name="Horton D.L."/>
            <person name="Alikhan N.F."/>
            <person name="Baker D."/>
            <person name="Gharbi K."/>
            <person name="Hall N."/>
            <person name="Watson M."/>
            <person name="Adriaenssens E.M."/>
            <person name="Foster-Nyarko E."/>
            <person name="Jarju S."/>
            <person name="Secka A."/>
            <person name="Antonio M."/>
            <person name="Oren A."/>
            <person name="Chaudhuri R.R."/>
            <person name="La Ragione R."/>
            <person name="Hildebrand F."/>
            <person name="Pallen M.J."/>
        </authorList>
    </citation>
    <scope>NUCLEOTIDE SEQUENCE</scope>
    <source>
        <strain evidence="1">316</strain>
    </source>
</reference>
<accession>A0A921E560</accession>
<dbReference type="Proteomes" id="UP000742631">
    <property type="component" value="Unassembled WGS sequence"/>
</dbReference>
<comment type="caution">
    <text evidence="1">The sequence shown here is derived from an EMBL/GenBank/DDBJ whole genome shotgun (WGS) entry which is preliminary data.</text>
</comment>
<reference evidence="1" key="2">
    <citation type="submission" date="2021-09" db="EMBL/GenBank/DDBJ databases">
        <authorList>
            <person name="Gilroy R."/>
        </authorList>
    </citation>
    <scope>NUCLEOTIDE SEQUENCE</scope>
    <source>
        <strain evidence="1">316</strain>
    </source>
</reference>
<evidence type="ECO:0000313" key="1">
    <source>
        <dbReference type="EMBL" id="HJE25664.1"/>
    </source>
</evidence>
<organism evidence="1 2">
    <name type="scientific">Methylorubrum populi</name>
    <dbReference type="NCBI Taxonomy" id="223967"/>
    <lineage>
        <taxon>Bacteria</taxon>
        <taxon>Pseudomonadati</taxon>
        <taxon>Pseudomonadota</taxon>
        <taxon>Alphaproteobacteria</taxon>
        <taxon>Hyphomicrobiales</taxon>
        <taxon>Methylobacteriaceae</taxon>
        <taxon>Methylorubrum</taxon>
    </lineage>
</organism>
<name>A0A921E560_9HYPH</name>
<gene>
    <name evidence="1" type="ORF">K8W01_18610</name>
</gene>
<sequence>MADILDQAVAALRRMPAADRESMAQAILPVTQGSPTLDIEPDHLPFVLEGLAQLDRGEFTEGDPEDLISAAFRRHLR</sequence>
<dbReference type="AlphaFoldDB" id="A0A921E560"/>
<protein>
    <submittedName>
        <fullName evidence="1">Acetyltransferase</fullName>
    </submittedName>
</protein>
<evidence type="ECO:0000313" key="2">
    <source>
        <dbReference type="Proteomes" id="UP000742631"/>
    </source>
</evidence>